<evidence type="ECO:0000256" key="1">
    <source>
        <dbReference type="ARBA" id="ARBA00000632"/>
    </source>
</evidence>
<name>A0ABW4YR53_9HYPH</name>
<dbReference type="Gene3D" id="1.10.530.40">
    <property type="match status" value="1"/>
</dbReference>
<dbReference type="InterPro" id="IPR033907">
    <property type="entry name" value="Endolysin_autolysin"/>
</dbReference>
<keyword evidence="8" id="KW-0472">Membrane</keyword>
<dbReference type="PANTHER" id="PTHR38107">
    <property type="match status" value="1"/>
</dbReference>
<dbReference type="InterPro" id="IPR023346">
    <property type="entry name" value="Lysozyme-like_dom_sf"/>
</dbReference>
<dbReference type="InterPro" id="IPR002196">
    <property type="entry name" value="Glyco_hydro_24"/>
</dbReference>
<dbReference type="InterPro" id="IPR023347">
    <property type="entry name" value="Lysozyme_dom_sf"/>
</dbReference>
<sequence>MARRLLPEIVDHVKRFEGCRLTAYPDPGSKNGEPWTIGYGHTSDKFMAVRRGMTISQAQADAALEHDLGEAADIVDRLVKVPLNDWQRGALASFVLNIGEGQFSGSTLLRKLNAGNYDAVPGELARWNKNDGKVMKGLVNRRAAEAGLWVRTSFVASNTVPAAPGNPVRELLTPERITAAGGLLGGAASLASGNGPVQIAVAVCLVAAAVVIGFLVVRKATR</sequence>
<gene>
    <name evidence="9" type="ORF">ACFSNC_00170</name>
</gene>
<dbReference type="EC" id="3.2.1.17" evidence="7"/>
<protein>
    <recommendedName>
        <fullName evidence="7">Lysozyme</fullName>
        <ecNumber evidence="7">3.2.1.17</ecNumber>
    </recommendedName>
</protein>
<keyword evidence="8" id="KW-0812">Transmembrane</keyword>
<organism evidence="9 10">
    <name type="scientific">Ancylobacter oerskovii</name>
    <dbReference type="NCBI Taxonomy" id="459519"/>
    <lineage>
        <taxon>Bacteria</taxon>
        <taxon>Pseudomonadati</taxon>
        <taxon>Pseudomonadota</taxon>
        <taxon>Alphaproteobacteria</taxon>
        <taxon>Hyphomicrobiales</taxon>
        <taxon>Xanthobacteraceae</taxon>
        <taxon>Ancylobacter</taxon>
    </lineage>
</organism>
<evidence type="ECO:0000256" key="6">
    <source>
        <dbReference type="ARBA" id="ARBA00023295"/>
    </source>
</evidence>
<comment type="caution">
    <text evidence="9">The sequence shown here is derived from an EMBL/GenBank/DDBJ whole genome shotgun (WGS) entry which is preliminary data.</text>
</comment>
<dbReference type="EMBL" id="JBHUHD010000001">
    <property type="protein sequence ID" value="MFD2138802.1"/>
    <property type="molecule type" value="Genomic_DNA"/>
</dbReference>
<evidence type="ECO:0000313" key="9">
    <source>
        <dbReference type="EMBL" id="MFD2138802.1"/>
    </source>
</evidence>
<reference evidence="10" key="1">
    <citation type="journal article" date="2019" name="Int. J. Syst. Evol. Microbiol.">
        <title>The Global Catalogue of Microorganisms (GCM) 10K type strain sequencing project: providing services to taxonomists for standard genome sequencing and annotation.</title>
        <authorList>
            <consortium name="The Broad Institute Genomics Platform"/>
            <consortium name="The Broad Institute Genome Sequencing Center for Infectious Disease"/>
            <person name="Wu L."/>
            <person name="Ma J."/>
        </authorList>
    </citation>
    <scope>NUCLEOTIDE SEQUENCE [LARGE SCALE GENOMIC DNA]</scope>
    <source>
        <strain evidence="10">CCM 7435</strain>
    </source>
</reference>
<proteinExistence type="inferred from homology"/>
<accession>A0ABW4YR53</accession>
<dbReference type="HAMAP" id="MF_04110">
    <property type="entry name" value="ENDOLYSIN_T4"/>
    <property type="match status" value="1"/>
</dbReference>
<dbReference type="SUPFAM" id="SSF53955">
    <property type="entry name" value="Lysozyme-like"/>
    <property type="match status" value="1"/>
</dbReference>
<dbReference type="RefSeq" id="WP_213355467.1">
    <property type="nucleotide sequence ID" value="NZ_JAHBGB010000044.1"/>
</dbReference>
<dbReference type="Proteomes" id="UP001597299">
    <property type="component" value="Unassembled WGS sequence"/>
</dbReference>
<dbReference type="CDD" id="cd00737">
    <property type="entry name" value="lyz_endolysin_autolysin"/>
    <property type="match status" value="1"/>
</dbReference>
<keyword evidence="8" id="KW-1133">Transmembrane helix</keyword>
<dbReference type="PANTHER" id="PTHR38107:SF3">
    <property type="entry name" value="LYSOZYME RRRD-RELATED"/>
    <property type="match status" value="1"/>
</dbReference>
<evidence type="ECO:0000256" key="7">
    <source>
        <dbReference type="RuleBase" id="RU003788"/>
    </source>
</evidence>
<dbReference type="InterPro" id="IPR051018">
    <property type="entry name" value="Bacteriophage_GH24"/>
</dbReference>
<keyword evidence="3 7" id="KW-0081">Bacteriolytic enzyme</keyword>
<evidence type="ECO:0000313" key="10">
    <source>
        <dbReference type="Proteomes" id="UP001597299"/>
    </source>
</evidence>
<comment type="similarity">
    <text evidence="7">Belongs to the glycosyl hydrolase 24 family.</text>
</comment>
<dbReference type="Pfam" id="PF00959">
    <property type="entry name" value="Phage_lysozyme"/>
    <property type="match status" value="1"/>
</dbReference>
<evidence type="ECO:0000256" key="8">
    <source>
        <dbReference type="SAM" id="Phobius"/>
    </source>
</evidence>
<comment type="catalytic activity">
    <reaction evidence="1 7">
        <text>Hydrolysis of (1-&gt;4)-beta-linkages between N-acetylmuramic acid and N-acetyl-D-glucosamine residues in a peptidoglycan and between N-acetyl-D-glucosamine residues in chitodextrins.</text>
        <dbReference type="EC" id="3.2.1.17"/>
    </reaction>
</comment>
<keyword evidence="4 7" id="KW-0378">Hydrolase</keyword>
<feature type="transmembrane region" description="Helical" evidence="8">
    <location>
        <begin position="199"/>
        <end position="217"/>
    </location>
</feature>
<keyword evidence="5" id="KW-1035">Host cytoplasm</keyword>
<keyword evidence="10" id="KW-1185">Reference proteome</keyword>
<dbReference type="InterPro" id="IPR034690">
    <property type="entry name" value="Endolysin_T4_type"/>
</dbReference>
<evidence type="ECO:0000256" key="5">
    <source>
        <dbReference type="ARBA" id="ARBA00023200"/>
    </source>
</evidence>
<keyword evidence="2 7" id="KW-0929">Antimicrobial</keyword>
<evidence type="ECO:0000256" key="4">
    <source>
        <dbReference type="ARBA" id="ARBA00022801"/>
    </source>
</evidence>
<evidence type="ECO:0000256" key="3">
    <source>
        <dbReference type="ARBA" id="ARBA00022638"/>
    </source>
</evidence>
<keyword evidence="6 7" id="KW-0326">Glycosidase</keyword>
<evidence type="ECO:0000256" key="2">
    <source>
        <dbReference type="ARBA" id="ARBA00022529"/>
    </source>
</evidence>